<dbReference type="Pfam" id="PF10613">
    <property type="entry name" value="Lig_chan-Glu_bd"/>
    <property type="match status" value="1"/>
</dbReference>
<dbReference type="PANTHER" id="PTHR42643">
    <property type="entry name" value="IONOTROPIC RECEPTOR 20A-RELATED"/>
    <property type="match status" value="1"/>
</dbReference>
<dbReference type="AlphaFoldDB" id="A0A1J1ITH8"/>
<keyword evidence="5 14" id="KW-0812">Transmembrane</keyword>
<keyword evidence="7" id="KW-0406">Ion transport</keyword>
<dbReference type="Gene3D" id="1.10.287.70">
    <property type="match status" value="1"/>
</dbReference>
<keyword evidence="6 14" id="KW-1133">Transmembrane helix</keyword>
<dbReference type="Pfam" id="PF00060">
    <property type="entry name" value="Lig_chan"/>
    <property type="match status" value="1"/>
</dbReference>
<name>A0A1J1ITH8_9DIPT</name>
<dbReference type="GO" id="GO:0050906">
    <property type="term" value="P:detection of stimulus involved in sensory perception"/>
    <property type="evidence" value="ECO:0007669"/>
    <property type="project" value="UniProtKB-ARBA"/>
</dbReference>
<feature type="transmembrane region" description="Helical" evidence="14">
    <location>
        <begin position="601"/>
        <end position="621"/>
    </location>
</feature>
<keyword evidence="3" id="KW-0813">Transport</keyword>
<dbReference type="InterPro" id="IPR001320">
    <property type="entry name" value="Iontro_rcpt_C"/>
</dbReference>
<dbReference type="SUPFAM" id="SSF53850">
    <property type="entry name" value="Periplasmic binding protein-like II"/>
    <property type="match status" value="1"/>
</dbReference>
<accession>A0A1J1ITH8</accession>
<feature type="domain" description="Ionotropic glutamate receptor L-glutamate and glycine-binding" evidence="16">
    <location>
        <begin position="237"/>
        <end position="344"/>
    </location>
</feature>
<keyword evidence="9" id="KW-0675">Receptor</keyword>
<dbReference type="Gene3D" id="3.40.190.10">
    <property type="entry name" value="Periplasmic binding protein-like II"/>
    <property type="match status" value="1"/>
</dbReference>
<feature type="region of interest" description="Disordered" evidence="13">
    <location>
        <begin position="654"/>
        <end position="674"/>
    </location>
</feature>
<dbReference type="InterPro" id="IPR052192">
    <property type="entry name" value="Insect_Ionotropic_Sensory_Rcpt"/>
</dbReference>
<dbReference type="EMBL" id="CVRI01000057">
    <property type="protein sequence ID" value="CRL02414.1"/>
    <property type="molecule type" value="Genomic_DNA"/>
</dbReference>
<evidence type="ECO:0000256" key="5">
    <source>
        <dbReference type="ARBA" id="ARBA00022692"/>
    </source>
</evidence>
<keyword evidence="18" id="KW-1185">Reference proteome</keyword>
<reference evidence="17 18" key="1">
    <citation type="submission" date="2015-04" db="EMBL/GenBank/DDBJ databases">
        <authorList>
            <person name="Syromyatnikov M.Y."/>
            <person name="Popov V.N."/>
        </authorList>
    </citation>
    <scope>NUCLEOTIDE SEQUENCE [LARGE SCALE GENOMIC DNA]</scope>
</reference>
<evidence type="ECO:0000256" key="4">
    <source>
        <dbReference type="ARBA" id="ARBA00022475"/>
    </source>
</evidence>
<evidence type="ECO:0000313" key="17">
    <source>
        <dbReference type="EMBL" id="CRL02414.1"/>
    </source>
</evidence>
<dbReference type="Proteomes" id="UP000183832">
    <property type="component" value="Unassembled WGS sequence"/>
</dbReference>
<organism evidence="17 18">
    <name type="scientific">Clunio marinus</name>
    <dbReference type="NCBI Taxonomy" id="568069"/>
    <lineage>
        <taxon>Eukaryota</taxon>
        <taxon>Metazoa</taxon>
        <taxon>Ecdysozoa</taxon>
        <taxon>Arthropoda</taxon>
        <taxon>Hexapoda</taxon>
        <taxon>Insecta</taxon>
        <taxon>Pterygota</taxon>
        <taxon>Neoptera</taxon>
        <taxon>Endopterygota</taxon>
        <taxon>Diptera</taxon>
        <taxon>Nematocera</taxon>
        <taxon>Chironomoidea</taxon>
        <taxon>Chironomidae</taxon>
        <taxon>Clunio</taxon>
    </lineage>
</organism>
<keyword evidence="12" id="KW-0407">Ion channel</keyword>
<evidence type="ECO:0000256" key="11">
    <source>
        <dbReference type="ARBA" id="ARBA00023286"/>
    </source>
</evidence>
<dbReference type="OrthoDB" id="5984008at2759"/>
<evidence type="ECO:0000256" key="7">
    <source>
        <dbReference type="ARBA" id="ARBA00023065"/>
    </source>
</evidence>
<evidence type="ECO:0000256" key="9">
    <source>
        <dbReference type="ARBA" id="ARBA00023170"/>
    </source>
</evidence>
<evidence type="ECO:0000259" key="16">
    <source>
        <dbReference type="Pfam" id="PF10613"/>
    </source>
</evidence>
<evidence type="ECO:0000256" key="2">
    <source>
        <dbReference type="ARBA" id="ARBA00008685"/>
    </source>
</evidence>
<evidence type="ECO:0000256" key="6">
    <source>
        <dbReference type="ARBA" id="ARBA00022989"/>
    </source>
</evidence>
<comment type="subcellular location">
    <subcellularLocation>
        <location evidence="1">Cell membrane</location>
        <topology evidence="1">Multi-pass membrane protein</topology>
    </subcellularLocation>
</comment>
<keyword evidence="4" id="KW-1003">Cell membrane</keyword>
<evidence type="ECO:0000256" key="1">
    <source>
        <dbReference type="ARBA" id="ARBA00004651"/>
    </source>
</evidence>
<feature type="domain" description="Ionotropic glutamate receptor C-terminal" evidence="15">
    <location>
        <begin position="390"/>
        <end position="611"/>
    </location>
</feature>
<evidence type="ECO:0000313" key="18">
    <source>
        <dbReference type="Proteomes" id="UP000183832"/>
    </source>
</evidence>
<evidence type="ECO:0000256" key="3">
    <source>
        <dbReference type="ARBA" id="ARBA00022448"/>
    </source>
</evidence>
<evidence type="ECO:0000256" key="12">
    <source>
        <dbReference type="ARBA" id="ARBA00023303"/>
    </source>
</evidence>
<gene>
    <name evidence="17" type="ORF">CLUMA_CG015147</name>
</gene>
<dbReference type="STRING" id="568069.A0A1J1ITH8"/>
<evidence type="ECO:0000256" key="14">
    <source>
        <dbReference type="SAM" id="Phobius"/>
    </source>
</evidence>
<keyword evidence="11" id="KW-1071">Ligand-gated ion channel</keyword>
<feature type="compositionally biased region" description="Basic and acidic residues" evidence="13">
    <location>
        <begin position="663"/>
        <end position="674"/>
    </location>
</feature>
<dbReference type="GO" id="GO:0015276">
    <property type="term" value="F:ligand-gated monoatomic ion channel activity"/>
    <property type="evidence" value="ECO:0007669"/>
    <property type="project" value="InterPro"/>
</dbReference>
<dbReference type="InterPro" id="IPR019594">
    <property type="entry name" value="Glu/Gly-bd"/>
</dbReference>
<keyword evidence="10" id="KW-0325">Glycoprotein</keyword>
<keyword evidence="8 14" id="KW-0472">Membrane</keyword>
<dbReference type="PANTHER" id="PTHR42643:SF35">
    <property type="entry name" value="IONOTROPIC RECEPTOR 68A, ISOFORM A"/>
    <property type="match status" value="1"/>
</dbReference>
<proteinExistence type="inferred from homology"/>
<evidence type="ECO:0000256" key="10">
    <source>
        <dbReference type="ARBA" id="ARBA00023180"/>
    </source>
</evidence>
<evidence type="ECO:0000259" key="15">
    <source>
        <dbReference type="Pfam" id="PF00060"/>
    </source>
</evidence>
<evidence type="ECO:0000256" key="8">
    <source>
        <dbReference type="ARBA" id="ARBA00023136"/>
    </source>
</evidence>
<sequence length="674" mass="78190">MLVFKSLFVLLTISTIFAFNFTNFLNDSFYVLKDEIETREIQDDIIDLISSILIKFKVSKVSIITDSIYKGHLINTNLIDSLEYKIIFMMSIKDSEAFDEKPSGNIETMLRIMKREIIDAYVILITNGIQMSSFLKFADYYRLLNSQALIILLHDYRLLSPNFHYLWKRIVNVILIRKCETIHKDMYEILTVPFPEKIREILVLSTINYWSPLRGFKWKHKIFDTRAKNNQLNGVELNIVVLEHTPTVFKQLEENETIGYYGLEIDLITTLSSVMNFSTNFYESEDAITEKWGKKVSQAIFSGMLNEMDQSRADIAIADLHYTSFNLDIMDLSLPYNVECLTFITPETLGDNSWKTLILPFSFEIWIGVLTSGKPTEKLQYFIKDLFDEFSACILYTYSMILVVSLPRLPFRWSIRVLTGWWLIYCLLVVVAYRAALTSILANPQPRLTIDTIEMLANSLLKCGAWGEQNKNIFLSSSDPASQKIGTKVEHIDNADKAIEQVAQGEFAYFENRFTLQQLRMQHEQQKDSIQNLHIMDECVINMPISIGIEKNSPLKEQIDKFIRYIIEAGLIKKWLMDSVKGFESNTESQPEEALMDLKKFSGALVALVCGYVFAILVFTIEKCYWKFIIEKHPYYDKYFRAIKLPKIKNTEPQKITKSKRPMTSDKKNHAVLN</sequence>
<comment type="similarity">
    <text evidence="2">Belongs to the glutamate-gated ion channel (TC 1.A.10.1) family.</text>
</comment>
<dbReference type="GO" id="GO:0005886">
    <property type="term" value="C:plasma membrane"/>
    <property type="evidence" value="ECO:0007669"/>
    <property type="project" value="UniProtKB-SubCell"/>
</dbReference>
<protein>
    <submittedName>
        <fullName evidence="17">CLUMA_CG015147, isoform A</fullName>
    </submittedName>
</protein>
<evidence type="ECO:0000256" key="13">
    <source>
        <dbReference type="SAM" id="MobiDB-lite"/>
    </source>
</evidence>